<dbReference type="AlphaFoldDB" id="A0A3P5ZAP0"/>
<name>A0A3P5ZAP0_BRACM</name>
<dbReference type="EMBL" id="LR031570">
    <property type="protein sequence ID" value="VDC69268.1"/>
    <property type="molecule type" value="Genomic_DNA"/>
</dbReference>
<reference evidence="1" key="1">
    <citation type="submission" date="2018-11" db="EMBL/GenBank/DDBJ databases">
        <authorList>
            <consortium name="Genoscope - CEA"/>
            <person name="William W."/>
        </authorList>
    </citation>
    <scope>NUCLEOTIDE SEQUENCE</scope>
</reference>
<protein>
    <submittedName>
        <fullName evidence="1">Uncharacterized protein</fullName>
    </submittedName>
</protein>
<evidence type="ECO:0000313" key="1">
    <source>
        <dbReference type="EMBL" id="VDC69268.1"/>
    </source>
</evidence>
<accession>A0A3P5ZAP0</accession>
<organism evidence="1">
    <name type="scientific">Brassica campestris</name>
    <name type="common">Field mustard</name>
    <dbReference type="NCBI Taxonomy" id="3711"/>
    <lineage>
        <taxon>Eukaryota</taxon>
        <taxon>Viridiplantae</taxon>
        <taxon>Streptophyta</taxon>
        <taxon>Embryophyta</taxon>
        <taxon>Tracheophyta</taxon>
        <taxon>Spermatophyta</taxon>
        <taxon>Magnoliopsida</taxon>
        <taxon>eudicotyledons</taxon>
        <taxon>Gunneridae</taxon>
        <taxon>Pentapetalae</taxon>
        <taxon>rosids</taxon>
        <taxon>malvids</taxon>
        <taxon>Brassicales</taxon>
        <taxon>Brassicaceae</taxon>
        <taxon>Brassiceae</taxon>
        <taxon>Brassica</taxon>
    </lineage>
</organism>
<proteinExistence type="predicted"/>
<gene>
    <name evidence="1" type="ORF">BRAA05T18982Z</name>
</gene>
<sequence>MSDVCGCPPAHTGCPWLSVSTHRTSMAICHAGPWTQHAGPSRGLFG</sequence>